<feature type="compositionally biased region" description="Pro residues" evidence="5">
    <location>
        <begin position="24"/>
        <end position="33"/>
    </location>
</feature>
<feature type="transmembrane region" description="Helical" evidence="6">
    <location>
        <begin position="339"/>
        <end position="362"/>
    </location>
</feature>
<dbReference type="AlphaFoldDB" id="A0A3R7QEG5"/>
<comment type="caution">
    <text evidence="7">The sequence shown here is derived from an EMBL/GenBank/DDBJ whole genome shotgun (WGS) entry which is preliminary data.</text>
</comment>
<evidence type="ECO:0000313" key="8">
    <source>
        <dbReference type="Proteomes" id="UP000283509"/>
    </source>
</evidence>
<organism evidence="7 8">
    <name type="scientific">Penaeus vannamei</name>
    <name type="common">Whiteleg shrimp</name>
    <name type="synonym">Litopenaeus vannamei</name>
    <dbReference type="NCBI Taxonomy" id="6689"/>
    <lineage>
        <taxon>Eukaryota</taxon>
        <taxon>Metazoa</taxon>
        <taxon>Ecdysozoa</taxon>
        <taxon>Arthropoda</taxon>
        <taxon>Crustacea</taxon>
        <taxon>Multicrustacea</taxon>
        <taxon>Malacostraca</taxon>
        <taxon>Eumalacostraca</taxon>
        <taxon>Eucarida</taxon>
        <taxon>Decapoda</taxon>
        <taxon>Dendrobranchiata</taxon>
        <taxon>Penaeoidea</taxon>
        <taxon>Penaeidae</taxon>
        <taxon>Penaeus</taxon>
    </lineage>
</organism>
<feature type="transmembrane region" description="Helical" evidence="6">
    <location>
        <begin position="250"/>
        <end position="268"/>
    </location>
</feature>
<dbReference type="PANTHER" id="PTHR23507">
    <property type="entry name" value="ZGC:174356"/>
    <property type="match status" value="1"/>
</dbReference>
<dbReference type="SUPFAM" id="SSF103473">
    <property type="entry name" value="MFS general substrate transporter"/>
    <property type="match status" value="1"/>
</dbReference>
<evidence type="ECO:0000256" key="4">
    <source>
        <dbReference type="ARBA" id="ARBA00023136"/>
    </source>
</evidence>
<evidence type="ECO:0000256" key="1">
    <source>
        <dbReference type="ARBA" id="ARBA00004141"/>
    </source>
</evidence>
<keyword evidence="3 6" id="KW-1133">Transmembrane helix</keyword>
<feature type="transmembrane region" description="Helical" evidence="6">
    <location>
        <begin position="184"/>
        <end position="206"/>
    </location>
</feature>
<name>A0A3R7QEG5_PENVA</name>
<dbReference type="EMBL" id="QCYY01001686">
    <property type="protein sequence ID" value="ROT76177.1"/>
    <property type="molecule type" value="Genomic_DNA"/>
</dbReference>
<feature type="transmembrane region" description="Helical" evidence="6">
    <location>
        <begin position="274"/>
        <end position="297"/>
    </location>
</feature>
<evidence type="ECO:0000313" key="7">
    <source>
        <dbReference type="EMBL" id="ROT76177.1"/>
    </source>
</evidence>
<evidence type="ECO:0000256" key="5">
    <source>
        <dbReference type="SAM" id="MobiDB-lite"/>
    </source>
</evidence>
<accession>A0A3R7QEG5</accession>
<feature type="region of interest" description="Disordered" evidence="5">
    <location>
        <begin position="19"/>
        <end position="78"/>
    </location>
</feature>
<dbReference type="InterPro" id="IPR036259">
    <property type="entry name" value="MFS_trans_sf"/>
</dbReference>
<dbReference type="InterPro" id="IPR011701">
    <property type="entry name" value="MFS"/>
</dbReference>
<protein>
    <submittedName>
        <fullName evidence="7">Adenylate cyclase</fullName>
    </submittedName>
</protein>
<dbReference type="OrthoDB" id="3026777at2759"/>
<feature type="transmembrane region" description="Helical" evidence="6">
    <location>
        <begin position="430"/>
        <end position="446"/>
    </location>
</feature>
<evidence type="ECO:0000256" key="3">
    <source>
        <dbReference type="ARBA" id="ARBA00022989"/>
    </source>
</evidence>
<dbReference type="PANTHER" id="PTHR23507:SF1">
    <property type="entry name" value="FI18259P1-RELATED"/>
    <property type="match status" value="1"/>
</dbReference>
<evidence type="ECO:0000256" key="6">
    <source>
        <dbReference type="SAM" id="Phobius"/>
    </source>
</evidence>
<feature type="transmembrane region" description="Helical" evidence="6">
    <location>
        <begin position="502"/>
        <end position="523"/>
    </location>
</feature>
<reference evidence="7 8" key="1">
    <citation type="submission" date="2018-04" db="EMBL/GenBank/DDBJ databases">
        <authorList>
            <person name="Zhang X."/>
            <person name="Yuan J."/>
            <person name="Li F."/>
            <person name="Xiang J."/>
        </authorList>
    </citation>
    <scope>NUCLEOTIDE SEQUENCE [LARGE SCALE GENOMIC DNA]</scope>
    <source>
        <tissue evidence="7">Muscle</tissue>
    </source>
</reference>
<reference evidence="7 8" key="2">
    <citation type="submission" date="2019-01" db="EMBL/GenBank/DDBJ databases">
        <title>The decoding of complex shrimp genome reveals the adaptation for benthos swimmer, frequently molting mechanism and breeding impact on genome.</title>
        <authorList>
            <person name="Sun Y."/>
            <person name="Gao Y."/>
            <person name="Yu Y."/>
        </authorList>
    </citation>
    <scope>NUCLEOTIDE SEQUENCE [LARGE SCALE GENOMIC DNA]</scope>
    <source>
        <tissue evidence="7">Muscle</tissue>
    </source>
</reference>
<feature type="transmembrane region" description="Helical" evidence="6">
    <location>
        <begin position="406"/>
        <end position="424"/>
    </location>
</feature>
<feature type="transmembrane region" description="Helical" evidence="6">
    <location>
        <begin position="382"/>
        <end position="399"/>
    </location>
</feature>
<dbReference type="Gene3D" id="1.20.1250.20">
    <property type="entry name" value="MFS general substrate transporter like domains"/>
    <property type="match status" value="1"/>
</dbReference>
<feature type="transmembrane region" description="Helical" evidence="6">
    <location>
        <begin position="218"/>
        <end position="238"/>
    </location>
</feature>
<dbReference type="Proteomes" id="UP000283509">
    <property type="component" value="Unassembled WGS sequence"/>
</dbReference>
<sequence>MRKVLGRCALRWVSRLGTSSAALAPPPPPPPLHPRQYVSPSHLRSEKMDTSPETKIDPALREEKEMGEGGVHGEAKGDGGTAISTLKKLWAATTYEPLLLLHSIVHFGTVTLTESLIAEKSCLVTLGKPEEICKELYDHPNDEIEVQQVASKYQGSATLAENMVAMFLLLYIGPFSDRYGRKPFLYLSLVMKTLNIFILFLASVFIYSPTELTVVAPFLYSLGGAMGSFQMLVFACISDVTTDANRTYRLGILKIFMAFGSPTGRVVGGQMYALGGYVAVYGLALGILGICLLLLVFTAESVKFGDNEHRPKFRVSWLIKVPAELLAAVHRNEGPRRGIVYSILFSHICIFFAMNPLYFLFFKLMFDWDATDYSNWFFYRDMTKAIALVLLMPVFVGRLRLPDSALGLLGCSSVAFMQIALGQIVSPSMAWVALLGPLLGMLELFAHLASRSIMSKCSDGSRELGKLFAAQAVLDSIATGLAGPLYAAVYSSSVDSLPMAQFLLAALFMFLAVLGIGVCDIFLQKKEAEPKHEDLQEKA</sequence>
<proteinExistence type="predicted"/>
<dbReference type="GO" id="GO:0022857">
    <property type="term" value="F:transmembrane transporter activity"/>
    <property type="evidence" value="ECO:0007669"/>
    <property type="project" value="InterPro"/>
</dbReference>
<dbReference type="GO" id="GO:0016020">
    <property type="term" value="C:membrane"/>
    <property type="evidence" value="ECO:0007669"/>
    <property type="project" value="UniProtKB-SubCell"/>
</dbReference>
<keyword evidence="2 6" id="KW-0812">Transmembrane</keyword>
<keyword evidence="4 6" id="KW-0472">Membrane</keyword>
<comment type="subcellular location">
    <subcellularLocation>
        <location evidence="1">Membrane</location>
        <topology evidence="1">Multi-pass membrane protein</topology>
    </subcellularLocation>
</comment>
<feature type="transmembrane region" description="Helical" evidence="6">
    <location>
        <begin position="467"/>
        <end position="490"/>
    </location>
</feature>
<gene>
    <name evidence="7" type="ORF">C7M84_005245</name>
</gene>
<feature type="compositionally biased region" description="Basic and acidic residues" evidence="5">
    <location>
        <begin position="43"/>
        <end position="77"/>
    </location>
</feature>
<evidence type="ECO:0000256" key="2">
    <source>
        <dbReference type="ARBA" id="ARBA00022692"/>
    </source>
</evidence>
<keyword evidence="8" id="KW-1185">Reference proteome</keyword>
<dbReference type="Pfam" id="PF07690">
    <property type="entry name" value="MFS_1"/>
    <property type="match status" value="1"/>
</dbReference>